<feature type="region of interest" description="Disordered" evidence="1">
    <location>
        <begin position="49"/>
        <end position="91"/>
    </location>
</feature>
<feature type="transmembrane region" description="Helical" evidence="2">
    <location>
        <begin position="110"/>
        <end position="130"/>
    </location>
</feature>
<sequence>MPGLHNGSICWGNRKSFSEFADFHHSPTMRPPSHVSAGTYYGYERVHAVGAPPPDDESMDTTAAPDCDGNEESRRAHARKRQAADLGSERNKRIRQVHSSMLLGSGRQQIFLSSFILLILLFFIRIIHIFRF</sequence>
<proteinExistence type="predicted"/>
<dbReference type="Proteomes" id="UP000494040">
    <property type="component" value="Unassembled WGS sequence"/>
</dbReference>
<evidence type="ECO:0000313" key="3">
    <source>
        <dbReference type="EnsemblMetazoa" id="XP_024085401.1"/>
    </source>
</evidence>
<evidence type="ECO:0000313" key="4">
    <source>
        <dbReference type="Proteomes" id="UP000494040"/>
    </source>
</evidence>
<dbReference type="EnsemblMetazoa" id="XM_024229633.1">
    <property type="protein sequence ID" value="XP_024085401.1"/>
    <property type="gene ID" value="LOC106666154"/>
</dbReference>
<name>A0A8I6SV32_CIMLE</name>
<keyword evidence="2" id="KW-0812">Transmembrane</keyword>
<dbReference type="AlphaFoldDB" id="A0A8I6SV32"/>
<accession>A0A8I6SV32</accession>
<dbReference type="RefSeq" id="XP_024085401.1">
    <property type="nucleotide sequence ID" value="XM_024229633.1"/>
</dbReference>
<reference evidence="3" key="1">
    <citation type="submission" date="2022-01" db="UniProtKB">
        <authorList>
            <consortium name="EnsemblMetazoa"/>
        </authorList>
    </citation>
    <scope>IDENTIFICATION</scope>
</reference>
<dbReference type="GeneID" id="106666154"/>
<organism evidence="3 4">
    <name type="scientific">Cimex lectularius</name>
    <name type="common">Bed bug</name>
    <name type="synonym">Acanthia lectularia</name>
    <dbReference type="NCBI Taxonomy" id="79782"/>
    <lineage>
        <taxon>Eukaryota</taxon>
        <taxon>Metazoa</taxon>
        <taxon>Ecdysozoa</taxon>
        <taxon>Arthropoda</taxon>
        <taxon>Hexapoda</taxon>
        <taxon>Insecta</taxon>
        <taxon>Pterygota</taxon>
        <taxon>Neoptera</taxon>
        <taxon>Paraneoptera</taxon>
        <taxon>Hemiptera</taxon>
        <taxon>Heteroptera</taxon>
        <taxon>Panheteroptera</taxon>
        <taxon>Cimicomorpha</taxon>
        <taxon>Cimicidae</taxon>
        <taxon>Cimex</taxon>
    </lineage>
</organism>
<keyword evidence="2" id="KW-0472">Membrane</keyword>
<protein>
    <submittedName>
        <fullName evidence="3">Uncharacterized protein</fullName>
    </submittedName>
</protein>
<evidence type="ECO:0000256" key="1">
    <source>
        <dbReference type="SAM" id="MobiDB-lite"/>
    </source>
</evidence>
<keyword evidence="2" id="KW-1133">Transmembrane helix</keyword>
<keyword evidence="4" id="KW-1185">Reference proteome</keyword>
<evidence type="ECO:0000256" key="2">
    <source>
        <dbReference type="SAM" id="Phobius"/>
    </source>
</evidence>